<accession>A0A2R8BGV0</accession>
<dbReference type="RefSeq" id="WP_108829307.1">
    <property type="nucleotide sequence ID" value="NZ_OMOR01000001.1"/>
</dbReference>
<keyword evidence="1" id="KW-1133">Transmembrane helix</keyword>
<dbReference type="AlphaFoldDB" id="A0A2R8BGV0"/>
<keyword evidence="3" id="KW-1185">Reference proteome</keyword>
<dbReference type="Proteomes" id="UP000244880">
    <property type="component" value="Unassembled WGS sequence"/>
</dbReference>
<organism evidence="2 3">
    <name type="scientific">Ascidiaceihabitans donghaensis</name>
    <dbReference type="NCBI Taxonomy" id="1510460"/>
    <lineage>
        <taxon>Bacteria</taxon>
        <taxon>Pseudomonadati</taxon>
        <taxon>Pseudomonadota</taxon>
        <taxon>Alphaproteobacteria</taxon>
        <taxon>Rhodobacterales</taxon>
        <taxon>Paracoccaceae</taxon>
        <taxon>Ascidiaceihabitans</taxon>
    </lineage>
</organism>
<protein>
    <submittedName>
        <fullName evidence="2">Uncharacterized protein</fullName>
    </submittedName>
</protein>
<sequence length="114" mass="12504">MAYVAIALSTSLLFSYFSLGGGASSIVSIGLVFLVTNIIVLLELNDFSLSEKLRDKEYGAFRVILLLSAIIIAIGMVGDSSLEYFVKLGMTFALHLALFDLTGFISKQMWKVRK</sequence>
<dbReference type="EMBL" id="OMOR01000001">
    <property type="protein sequence ID" value="SPH22354.1"/>
    <property type="molecule type" value="Genomic_DNA"/>
</dbReference>
<feature type="transmembrane region" description="Helical" evidence="1">
    <location>
        <begin position="84"/>
        <end position="105"/>
    </location>
</feature>
<reference evidence="2 3" key="1">
    <citation type="submission" date="2018-03" db="EMBL/GenBank/DDBJ databases">
        <authorList>
            <person name="Keele B.F."/>
        </authorList>
    </citation>
    <scope>NUCLEOTIDE SEQUENCE [LARGE SCALE GENOMIC DNA]</scope>
    <source>
        <strain evidence="2 3">CECT 8599</strain>
    </source>
</reference>
<gene>
    <name evidence="2" type="ORF">ASD8599_03098</name>
</gene>
<keyword evidence="1" id="KW-0472">Membrane</keyword>
<proteinExistence type="predicted"/>
<feature type="transmembrane region" description="Helical" evidence="1">
    <location>
        <begin position="30"/>
        <end position="47"/>
    </location>
</feature>
<evidence type="ECO:0000256" key="1">
    <source>
        <dbReference type="SAM" id="Phobius"/>
    </source>
</evidence>
<feature type="transmembrane region" description="Helical" evidence="1">
    <location>
        <begin position="59"/>
        <end position="78"/>
    </location>
</feature>
<evidence type="ECO:0000313" key="2">
    <source>
        <dbReference type="EMBL" id="SPH22354.1"/>
    </source>
</evidence>
<keyword evidence="1" id="KW-0812">Transmembrane</keyword>
<evidence type="ECO:0000313" key="3">
    <source>
        <dbReference type="Proteomes" id="UP000244880"/>
    </source>
</evidence>
<name>A0A2R8BGV0_9RHOB</name>